<sequence length="340" mass="38335">MEKNRSIAMRNFKVNVRHLVMIILLLPVVAVYAGDKKPGWITQRPVSRFYYIGIGYASKAEHPTDYHQVARDQALNDLASEIEIKISGETIQKLSEMAGVIKEDVLSQIRSTTRAHLEGYEQVAAWEDANDYWVYYHLSKEVYQKLQKERKIKAINLAKDFYLKAKDEEKKGNIASAIRYYMQALQSFQEFIGEPVSVQIDGKSRYLQNEIYFALQQLFMNIKLLPLTGKLNIKMTKGKAQPVKVKATYQPQGNPVAGLPVAFKFVKGKGKIDSPVNSDRQGIATGMISSMLSSEKLQILRAFTGSDLFVDTGSNPLLQQLIRNLNTPATKILLTVSGLQ</sequence>
<reference evidence="1" key="1">
    <citation type="journal article" date="2020" name="mSystems">
        <title>Genome- and Community-Level Interaction Insights into Carbon Utilization and Element Cycling Functions of Hydrothermarchaeota in Hydrothermal Sediment.</title>
        <authorList>
            <person name="Zhou Z."/>
            <person name="Liu Y."/>
            <person name="Xu W."/>
            <person name="Pan J."/>
            <person name="Luo Z.H."/>
            <person name="Li M."/>
        </authorList>
    </citation>
    <scope>NUCLEOTIDE SEQUENCE [LARGE SCALE GENOMIC DNA]</scope>
    <source>
        <strain evidence="1">HyVt-527</strain>
    </source>
</reference>
<organism evidence="1">
    <name type="scientific">Caldithrix abyssi</name>
    <dbReference type="NCBI Taxonomy" id="187145"/>
    <lineage>
        <taxon>Bacteria</taxon>
        <taxon>Pseudomonadati</taxon>
        <taxon>Calditrichota</taxon>
        <taxon>Calditrichia</taxon>
        <taxon>Calditrichales</taxon>
        <taxon>Calditrichaceae</taxon>
        <taxon>Caldithrix</taxon>
    </lineage>
</organism>
<dbReference type="SUPFAM" id="SSF116846">
    <property type="entry name" value="MIT domain"/>
    <property type="match status" value="1"/>
</dbReference>
<gene>
    <name evidence="1" type="ORF">ENJ89_11660</name>
</gene>
<protein>
    <recommendedName>
        <fullName evidence="2">LPP20 lipoprotein</fullName>
    </recommendedName>
</protein>
<dbReference type="InterPro" id="IPR036181">
    <property type="entry name" value="MIT_dom_sf"/>
</dbReference>
<dbReference type="Proteomes" id="UP000886124">
    <property type="component" value="Unassembled WGS sequence"/>
</dbReference>
<dbReference type="EMBL" id="DROD01000734">
    <property type="protein sequence ID" value="HHJ53844.1"/>
    <property type="molecule type" value="Genomic_DNA"/>
</dbReference>
<evidence type="ECO:0008006" key="2">
    <source>
        <dbReference type="Google" id="ProtNLM"/>
    </source>
</evidence>
<evidence type="ECO:0000313" key="1">
    <source>
        <dbReference type="EMBL" id="HHJ53844.1"/>
    </source>
</evidence>
<dbReference type="Gene3D" id="3.10.28.20">
    <property type="entry name" value="Acetamidase/Formamidase-like domains"/>
    <property type="match status" value="1"/>
</dbReference>
<accession>A0A7V5UG35</accession>
<comment type="caution">
    <text evidence="1">The sequence shown here is derived from an EMBL/GenBank/DDBJ whole genome shotgun (WGS) entry which is preliminary data.</text>
</comment>
<feature type="non-terminal residue" evidence="1">
    <location>
        <position position="340"/>
    </location>
</feature>
<proteinExistence type="predicted"/>
<dbReference type="AlphaFoldDB" id="A0A7V5UG35"/>
<name>A0A7V5UG35_CALAY</name>